<sequence length="76" mass="8688">MFLTKSIENVFITVGKGGAYLFSKSFGKHIPIKKIKNSQLRDLLKTPNLNGISRNEIAYALRHRIDFINDCNECFV</sequence>
<proteinExistence type="predicted"/>
<evidence type="ECO:0000313" key="1">
    <source>
        <dbReference type="EMBL" id="KKK69520.1"/>
    </source>
</evidence>
<gene>
    <name evidence="1" type="ORF">LCGC14_2933200</name>
</gene>
<dbReference type="EMBL" id="LAZR01058608">
    <property type="protein sequence ID" value="KKK69520.1"/>
    <property type="molecule type" value="Genomic_DNA"/>
</dbReference>
<organism evidence="1">
    <name type="scientific">marine sediment metagenome</name>
    <dbReference type="NCBI Taxonomy" id="412755"/>
    <lineage>
        <taxon>unclassified sequences</taxon>
        <taxon>metagenomes</taxon>
        <taxon>ecological metagenomes</taxon>
    </lineage>
</organism>
<accession>A0A0F8Y7C1</accession>
<name>A0A0F8Y7C1_9ZZZZ</name>
<dbReference type="AlphaFoldDB" id="A0A0F8Y7C1"/>
<comment type="caution">
    <text evidence="1">The sequence shown here is derived from an EMBL/GenBank/DDBJ whole genome shotgun (WGS) entry which is preliminary data.</text>
</comment>
<protein>
    <submittedName>
        <fullName evidence="1">Uncharacterized protein</fullName>
    </submittedName>
</protein>
<reference evidence="1" key="1">
    <citation type="journal article" date="2015" name="Nature">
        <title>Complex archaea that bridge the gap between prokaryotes and eukaryotes.</title>
        <authorList>
            <person name="Spang A."/>
            <person name="Saw J.H."/>
            <person name="Jorgensen S.L."/>
            <person name="Zaremba-Niedzwiedzka K."/>
            <person name="Martijn J."/>
            <person name="Lind A.E."/>
            <person name="van Eijk R."/>
            <person name="Schleper C."/>
            <person name="Guy L."/>
            <person name="Ettema T.J."/>
        </authorList>
    </citation>
    <scope>NUCLEOTIDE SEQUENCE</scope>
</reference>